<dbReference type="HOGENOM" id="CLU_2103526_0_0_2"/>
<sequence>MLSLMDYILLFAIFFIILGAFRNFINAYEQPKEKNIKIIKKRIFSLYIIPHVGKKTYFDCILWMNFVILIFSIALGIILIKYPINIKLLITPMFLISAVSIYTISMMFIIKHYYN</sequence>
<accession>F8AL06</accession>
<keyword evidence="3" id="KW-1185">Reference proteome</keyword>
<organism evidence="2 3">
    <name type="scientific">Methanothermococcus okinawensis (strain DSM 14208 / JCM 11175 / IH1)</name>
    <dbReference type="NCBI Taxonomy" id="647113"/>
    <lineage>
        <taxon>Archaea</taxon>
        <taxon>Methanobacteriati</taxon>
        <taxon>Methanobacteriota</taxon>
        <taxon>Methanomada group</taxon>
        <taxon>Methanococci</taxon>
        <taxon>Methanococcales</taxon>
        <taxon>Methanococcaceae</taxon>
        <taxon>Methanothermococcus</taxon>
    </lineage>
</organism>
<feature type="transmembrane region" description="Helical" evidence="1">
    <location>
        <begin position="7"/>
        <end position="25"/>
    </location>
</feature>
<keyword evidence="1" id="KW-1133">Transmembrane helix</keyword>
<feature type="transmembrane region" description="Helical" evidence="1">
    <location>
        <begin position="61"/>
        <end position="82"/>
    </location>
</feature>
<keyword evidence="1" id="KW-0812">Transmembrane</keyword>
<dbReference type="Proteomes" id="UP000009296">
    <property type="component" value="Chromosome"/>
</dbReference>
<keyword evidence="1" id="KW-0472">Membrane</keyword>
<protein>
    <submittedName>
        <fullName evidence="2">Uncharacterized protein</fullName>
    </submittedName>
</protein>
<feature type="transmembrane region" description="Helical" evidence="1">
    <location>
        <begin position="94"/>
        <end position="114"/>
    </location>
</feature>
<evidence type="ECO:0000313" key="2">
    <source>
        <dbReference type="EMBL" id="AEH06441.1"/>
    </source>
</evidence>
<dbReference type="EMBL" id="CP002792">
    <property type="protein sequence ID" value="AEH06441.1"/>
    <property type="molecule type" value="Genomic_DNA"/>
</dbReference>
<reference evidence="2" key="1">
    <citation type="submission" date="2011-05" db="EMBL/GenBank/DDBJ databases">
        <title>Complete sequence of chromosome of Methanothermococcus okinawensis IH1.</title>
        <authorList>
            <consortium name="US DOE Joint Genome Institute"/>
            <person name="Lucas S."/>
            <person name="Han J."/>
            <person name="Lapidus A."/>
            <person name="Cheng J.-F."/>
            <person name="Goodwin L."/>
            <person name="Pitluck S."/>
            <person name="Peters L."/>
            <person name="Mikhailova N."/>
            <person name="Held B."/>
            <person name="Han C."/>
            <person name="Tapia R."/>
            <person name="Land M."/>
            <person name="Hauser L."/>
            <person name="Kyrpides N."/>
            <person name="Ivanova N."/>
            <person name="Pagani I."/>
            <person name="Sieprawska-Lupa M."/>
            <person name="Takai K."/>
            <person name="Miyazaki J."/>
            <person name="Whitman W."/>
            <person name="Woyke T."/>
        </authorList>
    </citation>
    <scope>NUCLEOTIDE SEQUENCE [LARGE SCALE GENOMIC DNA]</scope>
    <source>
        <strain evidence="2">IH1</strain>
    </source>
</reference>
<proteinExistence type="predicted"/>
<evidence type="ECO:0000313" key="3">
    <source>
        <dbReference type="Proteomes" id="UP000009296"/>
    </source>
</evidence>
<evidence type="ECO:0000256" key="1">
    <source>
        <dbReference type="SAM" id="Phobius"/>
    </source>
</evidence>
<gene>
    <name evidence="2" type="ordered locus">Metok_0459</name>
</gene>
<name>F8AL06_METOI</name>
<dbReference type="KEGG" id="mok:Metok_0459"/>
<dbReference type="STRING" id="647113.Metok_0459"/>
<dbReference type="AlphaFoldDB" id="F8AL06"/>